<accession>V2XB68</accession>
<feature type="region of interest" description="Disordered" evidence="1">
    <location>
        <begin position="200"/>
        <end position="223"/>
    </location>
</feature>
<feature type="compositionally biased region" description="Low complexity" evidence="1">
    <location>
        <begin position="365"/>
        <end position="376"/>
    </location>
</feature>
<evidence type="ECO:0000313" key="2">
    <source>
        <dbReference type="EMBL" id="ESK89715.1"/>
    </source>
</evidence>
<evidence type="ECO:0000313" key="3">
    <source>
        <dbReference type="Proteomes" id="UP000017559"/>
    </source>
</evidence>
<feature type="region of interest" description="Disordered" evidence="1">
    <location>
        <begin position="339"/>
        <end position="382"/>
    </location>
</feature>
<feature type="compositionally biased region" description="Low complexity" evidence="1">
    <location>
        <begin position="83"/>
        <end position="95"/>
    </location>
</feature>
<sequence>MKNPNISAVVVYRVLTFYPAMVQNERKRARRKGNKIHKTELVIPQEQRTNTLVLDHSQPAEPDTAPRLGQFMLSDEDIEPHAESTLSASSSGASSKTNMESLDKSNLVDSDVAVMDMIHYSESTFFPAEDHHNVSLNIPASQHDSQIYGESFVPLPSASLFYGDGTSFHSDHLDTLGWGPTLDLPVTLPGLLSSLHSSSTGSWSPSYSSTPQSHSSMLSSPAEAAHASLPPDIFDTRPTIGEYCVYRNEMYTPDNLMLHRTSDLDGQRHSQHVQIPARYQRLHPASNGDSFRDRRPGSGPPKKESVGFHPYGRRPLPRSHLDPASRPWGSSYGGITASYSQGDTSTNPYALSMQHPHLLSPSGYPNSTPLTSSSNTGDHYRH</sequence>
<feature type="compositionally biased region" description="Basic and acidic residues" evidence="1">
    <location>
        <begin position="290"/>
        <end position="306"/>
    </location>
</feature>
<dbReference type="HOGENOM" id="CLU_723790_0_0_1"/>
<reference evidence="2 3" key="1">
    <citation type="journal article" date="2014" name="BMC Genomics">
        <title>Genome and secretome analysis of the hemibiotrophic fungal pathogen, Moniliophthora roreri, which causes frosty pod rot disease of cacao: mechanisms of the biotrophic and necrotrophic phases.</title>
        <authorList>
            <person name="Meinhardt L.W."/>
            <person name="Costa G.G.L."/>
            <person name="Thomazella D.P.T."/>
            <person name="Teixeira P.J.P.L."/>
            <person name="Carazzolle M.F."/>
            <person name="Schuster S.C."/>
            <person name="Carlson J.E."/>
            <person name="Guiltinan M.J."/>
            <person name="Mieczkowski P."/>
            <person name="Farmer A."/>
            <person name="Ramaraj T."/>
            <person name="Crozier J."/>
            <person name="Davis R.E."/>
            <person name="Shao J."/>
            <person name="Melnick R.L."/>
            <person name="Pereira G.A.G."/>
            <person name="Bailey B.A."/>
        </authorList>
    </citation>
    <scope>NUCLEOTIDE SEQUENCE [LARGE SCALE GENOMIC DNA]</scope>
    <source>
        <strain evidence="2 3">MCA 2997</strain>
    </source>
</reference>
<dbReference type="AlphaFoldDB" id="V2XB68"/>
<proteinExistence type="predicted"/>
<feature type="region of interest" description="Disordered" evidence="1">
    <location>
        <begin position="80"/>
        <end position="101"/>
    </location>
</feature>
<name>V2XB68_MONRO</name>
<feature type="compositionally biased region" description="Low complexity" evidence="1">
    <location>
        <begin position="200"/>
        <end position="216"/>
    </location>
</feature>
<dbReference type="KEGG" id="mrr:Moror_16856"/>
<protein>
    <submittedName>
        <fullName evidence="2">Uncharacterized protein</fullName>
    </submittedName>
</protein>
<dbReference type="EMBL" id="AWSO01000525">
    <property type="protein sequence ID" value="ESK89715.1"/>
    <property type="molecule type" value="Genomic_DNA"/>
</dbReference>
<evidence type="ECO:0000256" key="1">
    <source>
        <dbReference type="SAM" id="MobiDB-lite"/>
    </source>
</evidence>
<keyword evidence="3" id="KW-1185">Reference proteome</keyword>
<comment type="caution">
    <text evidence="2">The sequence shown here is derived from an EMBL/GenBank/DDBJ whole genome shotgun (WGS) entry which is preliminary data.</text>
</comment>
<dbReference type="Proteomes" id="UP000017559">
    <property type="component" value="Unassembled WGS sequence"/>
</dbReference>
<organism evidence="2 3">
    <name type="scientific">Moniliophthora roreri (strain MCA 2997)</name>
    <name type="common">Cocoa frosty pod rot fungus</name>
    <name type="synonym">Crinipellis roreri</name>
    <dbReference type="NCBI Taxonomy" id="1381753"/>
    <lineage>
        <taxon>Eukaryota</taxon>
        <taxon>Fungi</taxon>
        <taxon>Dikarya</taxon>
        <taxon>Basidiomycota</taxon>
        <taxon>Agaricomycotina</taxon>
        <taxon>Agaricomycetes</taxon>
        <taxon>Agaricomycetidae</taxon>
        <taxon>Agaricales</taxon>
        <taxon>Marasmiineae</taxon>
        <taxon>Marasmiaceae</taxon>
        <taxon>Moniliophthora</taxon>
    </lineage>
</organism>
<feature type="region of interest" description="Disordered" evidence="1">
    <location>
        <begin position="264"/>
        <end position="327"/>
    </location>
</feature>
<gene>
    <name evidence="2" type="ORF">Moror_16856</name>
</gene>
<feature type="compositionally biased region" description="Polar residues" evidence="1">
    <location>
        <begin position="339"/>
        <end position="349"/>
    </location>
</feature>